<keyword evidence="1" id="KW-1133">Transmembrane helix</keyword>
<dbReference type="PANTHER" id="PTHR31033">
    <property type="entry name" value="PROTEIN, PUTATIVE-RELATED"/>
    <property type="match status" value="1"/>
</dbReference>
<dbReference type="eggNOG" id="ENOG5033DSE">
    <property type="taxonomic scope" value="Bacteria"/>
</dbReference>
<accession>L0F9L7</accession>
<evidence type="ECO:0000313" key="2">
    <source>
        <dbReference type="EMBL" id="AGA69633.1"/>
    </source>
</evidence>
<organism evidence="2 3">
    <name type="scientific">Desulfitobacterium dichloroeliminans (strain LMG P-21439 / DCA1)</name>
    <dbReference type="NCBI Taxonomy" id="871963"/>
    <lineage>
        <taxon>Bacteria</taxon>
        <taxon>Bacillati</taxon>
        <taxon>Bacillota</taxon>
        <taxon>Clostridia</taxon>
        <taxon>Eubacteriales</taxon>
        <taxon>Desulfitobacteriaceae</taxon>
        <taxon>Desulfitobacterium</taxon>
    </lineage>
</organism>
<dbReference type="RefSeq" id="WP_015262611.1">
    <property type="nucleotide sequence ID" value="NC_019903.1"/>
</dbReference>
<feature type="transmembrane region" description="Helical" evidence="1">
    <location>
        <begin position="6"/>
        <end position="23"/>
    </location>
</feature>
<keyword evidence="1" id="KW-0472">Membrane</keyword>
<dbReference type="KEGG" id="ddl:Desdi_2192"/>
<dbReference type="Proteomes" id="UP000010797">
    <property type="component" value="Chromosome"/>
</dbReference>
<sequence>MFIFIFFLMVIVLFNVPFGYWRANVRKLSVQWFLAIHLPVPFVAYLRQHIELPWMGLVITSFLAAYFAGQYLGSGLYKRLRDNGPVSSSIFRDVVCRSWIIIIGR</sequence>
<dbReference type="STRING" id="871963.Desdi_2192"/>
<evidence type="ECO:0000313" key="3">
    <source>
        <dbReference type="Proteomes" id="UP000010797"/>
    </source>
</evidence>
<feature type="transmembrane region" description="Helical" evidence="1">
    <location>
        <begin position="30"/>
        <end position="46"/>
    </location>
</feature>
<name>L0F9L7_DESDL</name>
<protein>
    <submittedName>
        <fullName evidence="2">Uncharacterized protein</fullName>
    </submittedName>
</protein>
<gene>
    <name evidence="2" type="ordered locus">Desdi_2192</name>
</gene>
<evidence type="ECO:0000256" key="1">
    <source>
        <dbReference type="SAM" id="Phobius"/>
    </source>
</evidence>
<reference evidence="3" key="1">
    <citation type="submission" date="2012-02" db="EMBL/GenBank/DDBJ databases">
        <title>Complete sequence of Desulfitobacterium dichloroeliminans LMG P-21439.</title>
        <authorList>
            <person name="Lucas S."/>
            <person name="Han J."/>
            <person name="Lapidus A."/>
            <person name="Cheng J.-F."/>
            <person name="Goodwin L."/>
            <person name="Pitluck S."/>
            <person name="Peters L."/>
            <person name="Ovchinnikova G."/>
            <person name="Teshima H."/>
            <person name="Detter J.C."/>
            <person name="Han C."/>
            <person name="Tapia R."/>
            <person name="Land M."/>
            <person name="Hauser L."/>
            <person name="Kyrpides N."/>
            <person name="Ivanova N."/>
            <person name="Pagani I."/>
            <person name="Kruse T."/>
            <person name="de Vos W.M."/>
            <person name="Boon N."/>
            <person name="Smidt H."/>
            <person name="Woyke T."/>
        </authorList>
    </citation>
    <scope>NUCLEOTIDE SEQUENCE [LARGE SCALE GENOMIC DNA]</scope>
    <source>
        <strain evidence="3">LMG P-21439 / DCA1</strain>
    </source>
</reference>
<feature type="transmembrane region" description="Helical" evidence="1">
    <location>
        <begin position="52"/>
        <end position="72"/>
    </location>
</feature>
<proteinExistence type="predicted"/>
<dbReference type="AlphaFoldDB" id="L0F9L7"/>
<keyword evidence="3" id="KW-1185">Reference proteome</keyword>
<keyword evidence="1" id="KW-0812">Transmembrane</keyword>
<dbReference type="PANTHER" id="PTHR31033:SF18">
    <property type="entry name" value="OS06G0115800 PROTEIN"/>
    <property type="match status" value="1"/>
</dbReference>
<dbReference type="HOGENOM" id="CLU_166570_0_0_9"/>
<dbReference type="EMBL" id="CP003344">
    <property type="protein sequence ID" value="AGA69633.1"/>
    <property type="molecule type" value="Genomic_DNA"/>
</dbReference>